<dbReference type="Proteomes" id="UP001556367">
    <property type="component" value="Unassembled WGS sequence"/>
</dbReference>
<evidence type="ECO:0000313" key="3">
    <source>
        <dbReference type="Proteomes" id="UP001556367"/>
    </source>
</evidence>
<gene>
    <name evidence="2" type="ORF">HGRIS_004650</name>
</gene>
<keyword evidence="3" id="KW-1185">Reference proteome</keyword>
<reference evidence="3" key="1">
    <citation type="submission" date="2024-06" db="EMBL/GenBank/DDBJ databases">
        <title>Multi-omics analyses provide insights into the biosynthesis of the anticancer antibiotic pleurotin in Hohenbuehelia grisea.</title>
        <authorList>
            <person name="Weaver J.A."/>
            <person name="Alberti F."/>
        </authorList>
    </citation>
    <scope>NUCLEOTIDE SEQUENCE [LARGE SCALE GENOMIC DNA]</scope>
    <source>
        <strain evidence="3">T-177</strain>
    </source>
</reference>
<feature type="region of interest" description="Disordered" evidence="1">
    <location>
        <begin position="138"/>
        <end position="190"/>
    </location>
</feature>
<proteinExistence type="predicted"/>
<sequence>MLPIHIDHFMMSFRPAPYNHRELLCSRPLCSVLLSHQYNLLRVDLGGPDTRSSQRFLALSQASLFGVPDIQFDFLVDGVARAPVSVPLNLADRDGDSPTLRLDVATGLRHARARSRHIIVSRFCSRFQDFPLHRSHQDVAKRKERISRVRSRHSSISRSPFELSTNAATEPSHSKPPSKVHPKSPACLPA</sequence>
<feature type="compositionally biased region" description="Basic residues" evidence="1">
    <location>
        <begin position="142"/>
        <end position="155"/>
    </location>
</feature>
<dbReference type="EMBL" id="JASNQZ010000008">
    <property type="protein sequence ID" value="KAL0953413.1"/>
    <property type="molecule type" value="Genomic_DNA"/>
</dbReference>
<evidence type="ECO:0000256" key="1">
    <source>
        <dbReference type="SAM" id="MobiDB-lite"/>
    </source>
</evidence>
<name>A0ABR3JDB0_9AGAR</name>
<evidence type="ECO:0000313" key="2">
    <source>
        <dbReference type="EMBL" id="KAL0953413.1"/>
    </source>
</evidence>
<protein>
    <submittedName>
        <fullName evidence="2">Uncharacterized protein</fullName>
    </submittedName>
</protein>
<accession>A0ABR3JDB0</accession>
<comment type="caution">
    <text evidence="2">The sequence shown here is derived from an EMBL/GenBank/DDBJ whole genome shotgun (WGS) entry which is preliminary data.</text>
</comment>
<organism evidence="2 3">
    <name type="scientific">Hohenbuehelia grisea</name>
    <dbReference type="NCBI Taxonomy" id="104357"/>
    <lineage>
        <taxon>Eukaryota</taxon>
        <taxon>Fungi</taxon>
        <taxon>Dikarya</taxon>
        <taxon>Basidiomycota</taxon>
        <taxon>Agaricomycotina</taxon>
        <taxon>Agaricomycetes</taxon>
        <taxon>Agaricomycetidae</taxon>
        <taxon>Agaricales</taxon>
        <taxon>Pleurotineae</taxon>
        <taxon>Pleurotaceae</taxon>
        <taxon>Hohenbuehelia</taxon>
    </lineage>
</organism>